<keyword evidence="9" id="KW-0812">Transmembrane</keyword>
<dbReference type="PRINTS" id="PR00700">
    <property type="entry name" value="PRTYPHPHTASE"/>
</dbReference>
<dbReference type="InterPro" id="IPR000242">
    <property type="entry name" value="PTP_cat"/>
</dbReference>
<feature type="compositionally biased region" description="Basic and acidic residues" evidence="8">
    <location>
        <begin position="337"/>
        <end position="350"/>
    </location>
</feature>
<dbReference type="EMBL" id="CALNXJ010000001">
    <property type="protein sequence ID" value="CAH3031753.1"/>
    <property type="molecule type" value="Genomic_DNA"/>
</dbReference>
<evidence type="ECO:0000259" key="11">
    <source>
        <dbReference type="PROSITE" id="PS50056"/>
    </source>
</evidence>
<comment type="subcellular location">
    <subcellularLocation>
        <location evidence="1">Endomembrane system</location>
    </subcellularLocation>
</comment>
<dbReference type="GO" id="GO:0019901">
    <property type="term" value="F:protein kinase binding"/>
    <property type="evidence" value="ECO:0007669"/>
    <property type="project" value="TreeGrafter"/>
</dbReference>
<evidence type="ECO:0000313" key="12">
    <source>
        <dbReference type="EMBL" id="CAH3031753.1"/>
    </source>
</evidence>
<keyword evidence="13" id="KW-1185">Reference proteome</keyword>
<accession>A0AAU9VJT5</accession>
<feature type="compositionally biased region" description="Basic and acidic residues" evidence="8">
    <location>
        <begin position="309"/>
        <end position="326"/>
    </location>
</feature>
<reference evidence="12 13" key="1">
    <citation type="submission" date="2022-05" db="EMBL/GenBank/DDBJ databases">
        <authorList>
            <consortium name="Genoscope - CEA"/>
            <person name="William W."/>
        </authorList>
    </citation>
    <scope>NUCLEOTIDE SEQUENCE [LARGE SCALE GENOMIC DNA]</scope>
</reference>
<keyword evidence="6" id="KW-0904">Protein phosphatase</keyword>
<evidence type="ECO:0000259" key="10">
    <source>
        <dbReference type="PROSITE" id="PS50055"/>
    </source>
</evidence>
<evidence type="ECO:0000256" key="4">
    <source>
        <dbReference type="ARBA" id="ARBA00022553"/>
    </source>
</evidence>
<keyword evidence="7 9" id="KW-0472">Membrane</keyword>
<protein>
    <recommendedName>
        <fullName evidence="3">protein-tyrosine-phosphatase</fullName>
        <ecNumber evidence="3">3.1.3.48</ecNumber>
    </recommendedName>
</protein>
<keyword evidence="4" id="KW-0597">Phosphoprotein</keyword>
<dbReference type="CDD" id="cd14545">
    <property type="entry name" value="PTPc-N1_2"/>
    <property type="match status" value="1"/>
</dbReference>
<dbReference type="Gene3D" id="3.90.190.10">
    <property type="entry name" value="Protein tyrosine phosphatase superfamily"/>
    <property type="match status" value="1"/>
</dbReference>
<dbReference type="Proteomes" id="UP001159428">
    <property type="component" value="Unassembled WGS sequence"/>
</dbReference>
<evidence type="ECO:0000256" key="9">
    <source>
        <dbReference type="SAM" id="Phobius"/>
    </source>
</evidence>
<evidence type="ECO:0000256" key="7">
    <source>
        <dbReference type="ARBA" id="ARBA00023136"/>
    </source>
</evidence>
<dbReference type="SMART" id="SM00404">
    <property type="entry name" value="PTPc_motif"/>
    <property type="match status" value="1"/>
</dbReference>
<feature type="region of interest" description="Disordered" evidence="8">
    <location>
        <begin position="434"/>
        <end position="485"/>
    </location>
</feature>
<dbReference type="InterPro" id="IPR051985">
    <property type="entry name" value="NR_tyrosine_phosphatase"/>
</dbReference>
<name>A0AAU9VJT5_9CNID</name>
<dbReference type="GO" id="GO:0005737">
    <property type="term" value="C:cytoplasm"/>
    <property type="evidence" value="ECO:0007669"/>
    <property type="project" value="TreeGrafter"/>
</dbReference>
<dbReference type="PROSITE" id="PS50056">
    <property type="entry name" value="TYR_PHOSPHATASE_2"/>
    <property type="match status" value="1"/>
</dbReference>
<dbReference type="PANTHER" id="PTHR46047">
    <property type="entry name" value="TYROSINE-PROTEIN PHOSPHATASE NON-RECEPTOR TYPE 61F"/>
    <property type="match status" value="1"/>
</dbReference>
<dbReference type="InterPro" id="IPR000387">
    <property type="entry name" value="Tyr_Pase_dom"/>
</dbReference>
<keyword evidence="5" id="KW-0378">Hydrolase</keyword>
<dbReference type="InterPro" id="IPR029021">
    <property type="entry name" value="Prot-tyrosine_phosphatase-like"/>
</dbReference>
<dbReference type="GO" id="GO:0012505">
    <property type="term" value="C:endomembrane system"/>
    <property type="evidence" value="ECO:0007669"/>
    <property type="project" value="UniProtKB-SubCell"/>
</dbReference>
<evidence type="ECO:0000256" key="3">
    <source>
        <dbReference type="ARBA" id="ARBA00013064"/>
    </source>
</evidence>
<evidence type="ECO:0000256" key="1">
    <source>
        <dbReference type="ARBA" id="ARBA00004308"/>
    </source>
</evidence>
<evidence type="ECO:0000256" key="5">
    <source>
        <dbReference type="ARBA" id="ARBA00022801"/>
    </source>
</evidence>
<comment type="caution">
    <text evidence="12">The sequence shown here is derived from an EMBL/GenBank/DDBJ whole genome shotgun (WGS) entry which is preliminary data.</text>
</comment>
<proteinExistence type="inferred from homology"/>
<dbReference type="AlphaFoldDB" id="A0AAU9VJT5"/>
<dbReference type="GO" id="GO:0070373">
    <property type="term" value="P:negative regulation of ERK1 and ERK2 cascade"/>
    <property type="evidence" value="ECO:0007669"/>
    <property type="project" value="TreeGrafter"/>
</dbReference>
<feature type="compositionally biased region" description="Basic and acidic residues" evidence="8">
    <location>
        <begin position="537"/>
        <end position="550"/>
    </location>
</feature>
<evidence type="ECO:0000313" key="13">
    <source>
        <dbReference type="Proteomes" id="UP001159428"/>
    </source>
</evidence>
<dbReference type="InterPro" id="IPR016130">
    <property type="entry name" value="Tyr_Pase_AS"/>
</dbReference>
<dbReference type="PROSITE" id="PS00383">
    <property type="entry name" value="TYR_PHOSPHATASE_1"/>
    <property type="match status" value="1"/>
</dbReference>
<dbReference type="GO" id="GO:0005634">
    <property type="term" value="C:nucleus"/>
    <property type="evidence" value="ECO:0007669"/>
    <property type="project" value="TreeGrafter"/>
</dbReference>
<gene>
    <name evidence="12" type="ORF">PMEA_00000562</name>
</gene>
<evidence type="ECO:0000256" key="6">
    <source>
        <dbReference type="ARBA" id="ARBA00022912"/>
    </source>
</evidence>
<evidence type="ECO:0000256" key="2">
    <source>
        <dbReference type="ARBA" id="ARBA00009701"/>
    </source>
</evidence>
<dbReference type="PROSITE" id="PS50055">
    <property type="entry name" value="TYR_PHOSPHATASE_PTP"/>
    <property type="match status" value="1"/>
</dbReference>
<feature type="domain" description="Tyrosine-protein phosphatase" evidence="10">
    <location>
        <begin position="1"/>
        <end position="279"/>
    </location>
</feature>
<comment type="similarity">
    <text evidence="2">Belongs to the protein-tyrosine phosphatase family. Non-receptor class 1 subfamily.</text>
</comment>
<sequence>MLAELEQLDESRAWPRLFQKLNWEASQRAGALTVARLPENRQLNRYRDVLPYDHSRIILKQGSSDYINANLVEISRLNKKYILTQGPLPHTANHFWQMIWEQNTAAIIMLNKVVEKNQIKCYQYWPCGEAYAHSNQLEFGNFKINYLRELHNEYFTIRSLELENILTGEKRPIEHFHYLTWPDFGVPTSPATFLAFLFEVRRAGVMSNDVGPCVIHCSAGIGRSGTFVMVDSVLTEIEHEEDMNQIDIQAMLLEIRQYRVGLIQTPDQLRFTYLAILEGVRVLMPEIYHRAVKHQIQPNTGDDQDDEVVTSKRDDTSHQEGEKEETPPPLPPRRRHAETTDEPENKKSRIGEPVTYMTEPKSEVEEVFSDSGSDGSDEVINLSSLSESETDDDTVQIRESLLDDSKDDETQQNYNLKERNKLSPVHAELLIKDDTLEQSEEEGLQITDEGSKLKDVPQSTAVEDQHTKEGTVHTRDKEDPQPLDEGVLHLSDEGSCNAKDYCLNPRDGCKPSNQGCEVTTGGLKTVDEGLQSTSKGQVKENESGMEVRKRREERRKKTSDMIDKIKKNVKQSEDTKVWNFRLMVSGGILLGCTVAYLAYRYFTHG</sequence>
<dbReference type="Pfam" id="PF00102">
    <property type="entry name" value="Y_phosphatase"/>
    <property type="match status" value="1"/>
</dbReference>
<keyword evidence="9" id="KW-1133">Transmembrane helix</keyword>
<dbReference type="SMART" id="SM00194">
    <property type="entry name" value="PTPc"/>
    <property type="match status" value="1"/>
</dbReference>
<feature type="domain" description="Tyrosine specific protein phosphatases" evidence="11">
    <location>
        <begin position="191"/>
        <end position="270"/>
    </location>
</feature>
<dbReference type="EC" id="3.1.3.48" evidence="3"/>
<dbReference type="InterPro" id="IPR003595">
    <property type="entry name" value="Tyr_Pase_cat"/>
</dbReference>
<dbReference type="PANTHER" id="PTHR46047:SF3">
    <property type="entry name" value="TYROSINE-PROTEIN PHOSPHATASE NON-RECEPTOR TYPE 61F"/>
    <property type="match status" value="1"/>
</dbReference>
<dbReference type="SUPFAM" id="SSF52799">
    <property type="entry name" value="(Phosphotyrosine protein) phosphatases II"/>
    <property type="match status" value="1"/>
</dbReference>
<feature type="region of interest" description="Disordered" evidence="8">
    <location>
        <begin position="529"/>
        <end position="559"/>
    </location>
</feature>
<feature type="transmembrane region" description="Helical" evidence="9">
    <location>
        <begin position="578"/>
        <end position="599"/>
    </location>
</feature>
<dbReference type="GO" id="GO:0046426">
    <property type="term" value="P:negative regulation of receptor signaling pathway via JAK-STAT"/>
    <property type="evidence" value="ECO:0007669"/>
    <property type="project" value="TreeGrafter"/>
</dbReference>
<evidence type="ECO:0000256" key="8">
    <source>
        <dbReference type="SAM" id="MobiDB-lite"/>
    </source>
</evidence>
<feature type="region of interest" description="Disordered" evidence="8">
    <location>
        <begin position="294"/>
        <end position="420"/>
    </location>
</feature>
<feature type="compositionally biased region" description="Basic and acidic residues" evidence="8">
    <location>
        <begin position="463"/>
        <end position="485"/>
    </location>
</feature>
<dbReference type="GO" id="GO:0004726">
    <property type="term" value="F:non-membrane spanning protein tyrosine phosphatase activity"/>
    <property type="evidence" value="ECO:0007669"/>
    <property type="project" value="TreeGrafter"/>
</dbReference>
<organism evidence="12 13">
    <name type="scientific">Pocillopora meandrina</name>
    <dbReference type="NCBI Taxonomy" id="46732"/>
    <lineage>
        <taxon>Eukaryota</taxon>
        <taxon>Metazoa</taxon>
        <taxon>Cnidaria</taxon>
        <taxon>Anthozoa</taxon>
        <taxon>Hexacorallia</taxon>
        <taxon>Scleractinia</taxon>
        <taxon>Astrocoeniina</taxon>
        <taxon>Pocilloporidae</taxon>
        <taxon>Pocillopora</taxon>
    </lineage>
</organism>